<dbReference type="Proteomes" id="UP001218788">
    <property type="component" value="Unassembled WGS sequence"/>
</dbReference>
<keyword evidence="3" id="KW-1185">Reference proteome</keyword>
<dbReference type="InterPro" id="IPR052165">
    <property type="entry name" value="Membrane_assoc_protease"/>
</dbReference>
<dbReference type="PANTHER" id="PTHR33507:SF3">
    <property type="entry name" value="INNER MEMBRANE PROTEIN YBBJ"/>
    <property type="match status" value="1"/>
</dbReference>
<dbReference type="Gene3D" id="2.40.50.140">
    <property type="entry name" value="Nucleic acid-binding proteins"/>
    <property type="match status" value="1"/>
</dbReference>
<feature type="transmembrane region" description="Helical" evidence="1">
    <location>
        <begin position="57"/>
        <end position="76"/>
    </location>
</feature>
<dbReference type="RefSeq" id="WP_273638131.1">
    <property type="nucleotide sequence ID" value="NZ_JAQQXP010000001.1"/>
</dbReference>
<protein>
    <submittedName>
        <fullName evidence="2">NfeD family protein</fullName>
    </submittedName>
</protein>
<evidence type="ECO:0000313" key="3">
    <source>
        <dbReference type="Proteomes" id="UP001218788"/>
    </source>
</evidence>
<keyword evidence="1" id="KW-1133">Transmembrane helix</keyword>
<evidence type="ECO:0000256" key="1">
    <source>
        <dbReference type="SAM" id="Phobius"/>
    </source>
</evidence>
<evidence type="ECO:0000313" key="2">
    <source>
        <dbReference type="EMBL" id="MDC8829644.1"/>
    </source>
</evidence>
<dbReference type="PANTHER" id="PTHR33507">
    <property type="entry name" value="INNER MEMBRANE PROTEIN YBBJ"/>
    <property type="match status" value="1"/>
</dbReference>
<keyword evidence="1" id="KW-0472">Membrane</keyword>
<feature type="transmembrane region" description="Helical" evidence="1">
    <location>
        <begin position="12"/>
        <end position="45"/>
    </location>
</feature>
<reference evidence="2 3" key="1">
    <citation type="submission" date="2022-10" db="EMBL/GenBank/DDBJ databases">
        <title>Alteromonas sp. chi3 Genome sequencing.</title>
        <authorList>
            <person name="Park S."/>
        </authorList>
    </citation>
    <scope>NUCLEOTIDE SEQUENCE [LARGE SCALE GENOMIC DNA]</scope>
    <source>
        <strain evidence="3">chi3</strain>
    </source>
</reference>
<sequence>MEWINDNITTALVVTGLLLLIIEVAVLGFATFVLFFVGIAALVTALVFYLNLLEPTYLNAFYSCALFTALAALVLYKPLKTMQQQVEKKSVAGDFTGLRFRLAESVGPAAPGKYKHSGITWNVLSNQRIEAGAEVEVVNAEVGTFHVEPVSVS</sequence>
<dbReference type="EMBL" id="JAQQXP010000001">
    <property type="protein sequence ID" value="MDC8829644.1"/>
    <property type="molecule type" value="Genomic_DNA"/>
</dbReference>
<accession>A0ABT5KZM7</accession>
<gene>
    <name evidence="2" type="ORF">OIK42_02600</name>
</gene>
<comment type="caution">
    <text evidence="2">The sequence shown here is derived from an EMBL/GenBank/DDBJ whole genome shotgun (WGS) entry which is preliminary data.</text>
</comment>
<proteinExistence type="predicted"/>
<dbReference type="InterPro" id="IPR012340">
    <property type="entry name" value="NA-bd_OB-fold"/>
</dbReference>
<keyword evidence="1" id="KW-0812">Transmembrane</keyword>
<name>A0ABT5KZM7_9ALTE</name>
<organism evidence="2 3">
    <name type="scientific">Alteromonas gilva</name>
    <dbReference type="NCBI Taxonomy" id="2987522"/>
    <lineage>
        <taxon>Bacteria</taxon>
        <taxon>Pseudomonadati</taxon>
        <taxon>Pseudomonadota</taxon>
        <taxon>Gammaproteobacteria</taxon>
        <taxon>Alteromonadales</taxon>
        <taxon>Alteromonadaceae</taxon>
        <taxon>Alteromonas/Salinimonas group</taxon>
        <taxon>Alteromonas</taxon>
    </lineage>
</organism>